<evidence type="ECO:0000259" key="3">
    <source>
        <dbReference type="Pfam" id="PF16655"/>
    </source>
</evidence>
<dbReference type="InterPro" id="IPR038607">
    <property type="entry name" value="PhoD-like_sf"/>
</dbReference>
<evidence type="ECO:0000313" key="5">
    <source>
        <dbReference type="Proteomes" id="UP000727993"/>
    </source>
</evidence>
<dbReference type="SUPFAM" id="SSF56300">
    <property type="entry name" value="Metallo-dependent phosphatases"/>
    <property type="match status" value="1"/>
</dbReference>
<dbReference type="InterPro" id="IPR018946">
    <property type="entry name" value="PhoD-like_MPP"/>
</dbReference>
<dbReference type="PANTHER" id="PTHR43606">
    <property type="entry name" value="PHOSPHATASE, PUTATIVE (AFU_ORTHOLOGUE AFUA_6G08710)-RELATED"/>
    <property type="match status" value="1"/>
</dbReference>
<name>A0A936NC90_9ACTN</name>
<dbReference type="InterPro" id="IPR032093">
    <property type="entry name" value="PhoD_N"/>
</dbReference>
<protein>
    <submittedName>
        <fullName evidence="4">Alkaline phosphatase D family protein</fullName>
    </submittedName>
</protein>
<feature type="compositionally biased region" description="Low complexity" evidence="1">
    <location>
        <begin position="52"/>
        <end position="63"/>
    </location>
</feature>
<evidence type="ECO:0000259" key="2">
    <source>
        <dbReference type="Pfam" id="PF09423"/>
    </source>
</evidence>
<feature type="domain" description="PhoD-like phosphatase metallophosphatase" evidence="2">
    <location>
        <begin position="193"/>
        <end position="525"/>
    </location>
</feature>
<dbReference type="Proteomes" id="UP000727993">
    <property type="component" value="Unassembled WGS sequence"/>
</dbReference>
<feature type="region of interest" description="Disordered" evidence="1">
    <location>
        <begin position="1"/>
        <end position="22"/>
    </location>
</feature>
<dbReference type="Pfam" id="PF16655">
    <property type="entry name" value="PhoD_N"/>
    <property type="match status" value="1"/>
</dbReference>
<proteinExistence type="predicted"/>
<sequence>MGAGRRQKPGSSRATSPGPVTRRTVLGAGAVGAVGLALGACNVNDPSDETSSDATSAAATTTAPLKAEDLPPVPDGLPGALFTIGVASGDPLPNSVMLWTRLVADPLDPTGGLPDAPVPVAWEVAADEGFTSVVASGSEVAEPGYAHSVHADATGLSPDTWYWYRFSVGDVRSEPARTRTMPADDVTPDRMQLAFASCQEFNSGSYAAYGAMAADELDLVVFLGDYIYERGGGRMEPKVPQRVTQTLADYRVQYAAYKRNPLLQKVHRQVPWVLTWDDHEVGNNYAGVTPQEPESPDGYEKRRAAAYQAYWEHMPLRTGPPEADGSLKIYRSVQVGALAKFFVLDGRQYRSDQVCGDRLAVPADECPERLDEAGTMLGAEQEAWLAKGLADNDTTWTVLAQQTVMFPLVIRDLVLNLDQWDGYVAARERLYDSIIDADLENVVVLSGDIHAAGASDLFAERGGKRVPVAHELVTTSISSLSTIGELGPAVVSLVEQVAADAVYVNAEDHGYGRVTITPERWTTEFVIVANVETDDAPASVDATIELAAGSTELVRI</sequence>
<dbReference type="Pfam" id="PF09423">
    <property type="entry name" value="PhoD"/>
    <property type="match status" value="1"/>
</dbReference>
<gene>
    <name evidence="4" type="ORF">IPN02_10870</name>
</gene>
<dbReference type="PANTHER" id="PTHR43606:SF2">
    <property type="entry name" value="ALKALINE PHOSPHATASE FAMILY PROTEIN (AFU_ORTHOLOGUE AFUA_5G03860)"/>
    <property type="match status" value="1"/>
</dbReference>
<dbReference type="InterPro" id="IPR006311">
    <property type="entry name" value="TAT_signal"/>
</dbReference>
<accession>A0A936NC90</accession>
<dbReference type="InterPro" id="IPR052900">
    <property type="entry name" value="Phospholipid_Metab_Enz"/>
</dbReference>
<comment type="caution">
    <text evidence="4">The sequence shown here is derived from an EMBL/GenBank/DDBJ whole genome shotgun (WGS) entry which is preliminary data.</text>
</comment>
<organism evidence="4 5">
    <name type="scientific">Candidatus Neomicrothrix subdominans</name>
    <dbReference type="NCBI Taxonomy" id="2954438"/>
    <lineage>
        <taxon>Bacteria</taxon>
        <taxon>Bacillati</taxon>
        <taxon>Actinomycetota</taxon>
        <taxon>Acidimicrobiia</taxon>
        <taxon>Acidimicrobiales</taxon>
        <taxon>Microthrixaceae</taxon>
        <taxon>Candidatus Neomicrothrix</taxon>
    </lineage>
</organism>
<dbReference type="Gene3D" id="2.60.40.380">
    <property type="entry name" value="Purple acid phosphatase-like, N-terminal"/>
    <property type="match status" value="1"/>
</dbReference>
<evidence type="ECO:0000256" key="1">
    <source>
        <dbReference type="SAM" id="MobiDB-lite"/>
    </source>
</evidence>
<dbReference type="AlphaFoldDB" id="A0A936NC90"/>
<reference evidence="4 5" key="1">
    <citation type="submission" date="2020-10" db="EMBL/GenBank/DDBJ databases">
        <title>Connecting structure to function with the recovery of over 1000 high-quality activated sludge metagenome-assembled genomes encoding full-length rRNA genes using long-read sequencing.</title>
        <authorList>
            <person name="Singleton C.M."/>
            <person name="Petriglieri F."/>
            <person name="Kristensen J.M."/>
            <person name="Kirkegaard R.H."/>
            <person name="Michaelsen T.Y."/>
            <person name="Andersen M.H."/>
            <person name="Karst S.M."/>
            <person name="Dueholm M.S."/>
            <person name="Nielsen P.H."/>
            <person name="Albertsen M."/>
        </authorList>
    </citation>
    <scope>NUCLEOTIDE SEQUENCE [LARGE SCALE GENOMIC DNA]</scope>
    <source>
        <strain evidence="4">Lyne_18-Q3-R50-59_MAXAC.006</strain>
    </source>
</reference>
<dbReference type="CDD" id="cd07389">
    <property type="entry name" value="MPP_PhoD"/>
    <property type="match status" value="1"/>
</dbReference>
<dbReference type="InterPro" id="IPR029052">
    <property type="entry name" value="Metallo-depent_PP-like"/>
</dbReference>
<dbReference type="EMBL" id="JADJZA010000007">
    <property type="protein sequence ID" value="MBK9297310.1"/>
    <property type="molecule type" value="Genomic_DNA"/>
</dbReference>
<evidence type="ECO:0000313" key="4">
    <source>
        <dbReference type="EMBL" id="MBK9297310.1"/>
    </source>
</evidence>
<feature type="region of interest" description="Disordered" evidence="1">
    <location>
        <begin position="46"/>
        <end position="71"/>
    </location>
</feature>
<dbReference type="Gene3D" id="3.60.21.70">
    <property type="entry name" value="PhoD-like phosphatase"/>
    <property type="match status" value="1"/>
</dbReference>
<feature type="domain" description="Phospholipase D N-terminal" evidence="3">
    <location>
        <begin position="85"/>
        <end position="180"/>
    </location>
</feature>
<dbReference type="PROSITE" id="PS51318">
    <property type="entry name" value="TAT"/>
    <property type="match status" value="1"/>
</dbReference>